<feature type="transmembrane region" description="Helical" evidence="1">
    <location>
        <begin position="217"/>
        <end position="238"/>
    </location>
</feature>
<evidence type="ECO:0000313" key="6">
    <source>
        <dbReference type="Proteomes" id="UP000186904"/>
    </source>
</evidence>
<dbReference type="GO" id="GO:0016747">
    <property type="term" value="F:acyltransferase activity, transferring groups other than amino-acyl groups"/>
    <property type="evidence" value="ECO:0007669"/>
    <property type="project" value="InterPro"/>
</dbReference>
<evidence type="ECO:0000259" key="2">
    <source>
        <dbReference type="Pfam" id="PF01757"/>
    </source>
</evidence>
<evidence type="ECO:0000313" key="4">
    <source>
        <dbReference type="EMBL" id="SFL72976.1"/>
    </source>
</evidence>
<feature type="domain" description="Acyltransferase 3" evidence="2">
    <location>
        <begin position="12"/>
        <end position="315"/>
    </location>
</feature>
<evidence type="ECO:0000256" key="1">
    <source>
        <dbReference type="SAM" id="Phobius"/>
    </source>
</evidence>
<proteinExistence type="predicted"/>
<feature type="transmembrane region" description="Helical" evidence="1">
    <location>
        <begin position="250"/>
        <end position="271"/>
    </location>
</feature>
<dbReference type="Pfam" id="PF01757">
    <property type="entry name" value="Acyl_transf_3"/>
    <property type="match status" value="1"/>
</dbReference>
<keyword evidence="1" id="KW-0812">Transmembrane</keyword>
<dbReference type="AlphaFoldDB" id="A0A1H9PKH9"/>
<feature type="transmembrane region" description="Helical" evidence="1">
    <location>
        <begin position="134"/>
        <end position="154"/>
    </location>
</feature>
<reference evidence="5 6" key="1">
    <citation type="submission" date="2016-10" db="EMBL/GenBank/DDBJ databases">
        <authorList>
            <person name="de Groot N.N."/>
        </authorList>
    </citation>
    <scope>NUCLEOTIDE SEQUENCE [LARGE SCALE GENOMIC DNA]</scope>
    <source>
        <strain evidence="4 5">CGMCC 1.9095</strain>
        <strain evidence="3 6">DSM 22558</strain>
    </source>
</reference>
<sequence>MKPVAPVTYSPALDGIRALAALVVVVHHARVPGSPGGFFGVDVFFVLSGYLITRLLIVEHEREGCLRLGHFLIRRLRRLLPALLLMLAAYLLLAPWVFPDVMFSKHLRDAVLTAFYVVNYAPHLGGYVSELAHVWSLAVEMHFYLLWPIVLLGLLRLPGSLAIAIIAMLYIFATAWRWWGAENFATPWAFYVRTDTHCSGLLLGCLLGYLNVTIHRYWALAGLLLLAFAITFFSTMWMPTVRYGFTIAEIGAALLLLAQPSWLGWGLLAWLGRMSYGLYLWHYPVMRALRDWVGSEHWLFILIVGGGLGLLGAVMSYYFVERRFYVPGFARLRSSAPARSASREASIPP</sequence>
<dbReference type="InterPro" id="IPR050879">
    <property type="entry name" value="Acyltransferase_3"/>
</dbReference>
<dbReference type="GO" id="GO:0016020">
    <property type="term" value="C:membrane"/>
    <property type="evidence" value="ECO:0007669"/>
    <property type="project" value="TreeGrafter"/>
</dbReference>
<keyword evidence="1" id="KW-0472">Membrane</keyword>
<dbReference type="PANTHER" id="PTHR23028">
    <property type="entry name" value="ACETYLTRANSFERASE"/>
    <property type="match status" value="1"/>
</dbReference>
<dbReference type="EMBL" id="FOGN01000001">
    <property type="protein sequence ID" value="SER48349.1"/>
    <property type="molecule type" value="Genomic_DNA"/>
</dbReference>
<keyword evidence="3" id="KW-0378">Hydrolase</keyword>
<dbReference type="Proteomes" id="UP000186904">
    <property type="component" value="Unassembled WGS sequence"/>
</dbReference>
<dbReference type="PANTHER" id="PTHR23028:SF53">
    <property type="entry name" value="ACYL_TRANSF_3 DOMAIN-CONTAINING PROTEIN"/>
    <property type="match status" value="1"/>
</dbReference>
<keyword evidence="1" id="KW-1133">Transmembrane helix</keyword>
<feature type="transmembrane region" description="Helical" evidence="1">
    <location>
        <begin position="161"/>
        <end position="179"/>
    </location>
</feature>
<feature type="transmembrane region" description="Helical" evidence="1">
    <location>
        <begin position="298"/>
        <end position="320"/>
    </location>
</feature>
<feature type="transmembrane region" description="Helical" evidence="1">
    <location>
        <begin position="37"/>
        <end position="58"/>
    </location>
</feature>
<protein>
    <submittedName>
        <fullName evidence="3">Peptidoglycan/LPS O-acetylase OafA/YrhL, contains acyltransferase and SGNH-hydrolase domains</fullName>
    </submittedName>
</protein>
<organism evidence="3 6">
    <name type="scientific">Halopseudomonas bauzanensis</name>
    <dbReference type="NCBI Taxonomy" id="653930"/>
    <lineage>
        <taxon>Bacteria</taxon>
        <taxon>Pseudomonadati</taxon>
        <taxon>Pseudomonadota</taxon>
        <taxon>Gammaproteobacteria</taxon>
        <taxon>Pseudomonadales</taxon>
        <taxon>Pseudomonadaceae</taxon>
        <taxon>Halopseudomonas</taxon>
    </lineage>
</organism>
<dbReference type="GO" id="GO:0009103">
    <property type="term" value="P:lipopolysaccharide biosynthetic process"/>
    <property type="evidence" value="ECO:0007669"/>
    <property type="project" value="TreeGrafter"/>
</dbReference>
<dbReference type="GO" id="GO:0016787">
    <property type="term" value="F:hydrolase activity"/>
    <property type="evidence" value="ECO:0007669"/>
    <property type="project" value="UniProtKB-KW"/>
</dbReference>
<dbReference type="InterPro" id="IPR002656">
    <property type="entry name" value="Acyl_transf_3_dom"/>
</dbReference>
<dbReference type="STRING" id="653930.SAMN05216589_0694"/>
<accession>A0A1H9PKH9</accession>
<gene>
    <name evidence="4" type="ORF">SAMN04487855_0931</name>
    <name evidence="3" type="ORF">SAMN05216589_0694</name>
</gene>
<evidence type="ECO:0000313" key="3">
    <source>
        <dbReference type="EMBL" id="SER48349.1"/>
    </source>
</evidence>
<keyword evidence="3" id="KW-0808">Transferase</keyword>
<dbReference type="RefSeq" id="WP_074777797.1">
    <property type="nucleotide sequence ID" value="NZ_FOGN01000001.1"/>
</dbReference>
<dbReference type="EMBL" id="FOUA01000001">
    <property type="protein sequence ID" value="SFL72976.1"/>
    <property type="molecule type" value="Genomic_DNA"/>
</dbReference>
<name>A0A1H9PKH9_9GAMM</name>
<keyword evidence="5" id="KW-1185">Reference proteome</keyword>
<evidence type="ECO:0000313" key="5">
    <source>
        <dbReference type="Proteomes" id="UP000186599"/>
    </source>
</evidence>
<keyword evidence="3" id="KW-0012">Acyltransferase</keyword>
<dbReference type="Proteomes" id="UP000186599">
    <property type="component" value="Unassembled WGS sequence"/>
</dbReference>
<feature type="transmembrane region" description="Helical" evidence="1">
    <location>
        <begin position="79"/>
        <end position="98"/>
    </location>
</feature>